<feature type="chain" id="PRO_5035434622" evidence="2">
    <location>
        <begin position="18"/>
        <end position="524"/>
    </location>
</feature>
<reference evidence="3" key="1">
    <citation type="submission" date="2021-12" db="EMBL/GenBank/DDBJ databases">
        <authorList>
            <person name="Martin H S."/>
        </authorList>
    </citation>
    <scope>NUCLEOTIDE SEQUENCE</scope>
</reference>
<protein>
    <submittedName>
        <fullName evidence="3">Uncharacterized protein</fullName>
    </submittedName>
</protein>
<keyword evidence="2" id="KW-0732">Signal</keyword>
<proteinExistence type="predicted"/>
<name>A0A8J9Y8C8_9NEOP</name>
<feature type="non-terminal residue" evidence="3">
    <location>
        <position position="524"/>
    </location>
</feature>
<accession>A0A8J9Y8C8</accession>
<dbReference type="EMBL" id="OV170223">
    <property type="protein sequence ID" value="CAH0722814.1"/>
    <property type="molecule type" value="Genomic_DNA"/>
</dbReference>
<feature type="signal peptide" evidence="2">
    <location>
        <begin position="1"/>
        <end position="17"/>
    </location>
</feature>
<dbReference type="Proteomes" id="UP000838878">
    <property type="component" value="Chromosome 3"/>
</dbReference>
<organism evidence="3 4">
    <name type="scientific">Brenthis ino</name>
    <name type="common">lesser marbled fritillary</name>
    <dbReference type="NCBI Taxonomy" id="405034"/>
    <lineage>
        <taxon>Eukaryota</taxon>
        <taxon>Metazoa</taxon>
        <taxon>Ecdysozoa</taxon>
        <taxon>Arthropoda</taxon>
        <taxon>Hexapoda</taxon>
        <taxon>Insecta</taxon>
        <taxon>Pterygota</taxon>
        <taxon>Neoptera</taxon>
        <taxon>Endopterygota</taxon>
        <taxon>Lepidoptera</taxon>
        <taxon>Glossata</taxon>
        <taxon>Ditrysia</taxon>
        <taxon>Papilionoidea</taxon>
        <taxon>Nymphalidae</taxon>
        <taxon>Heliconiinae</taxon>
        <taxon>Argynnini</taxon>
        <taxon>Brenthis</taxon>
    </lineage>
</organism>
<feature type="region of interest" description="Disordered" evidence="1">
    <location>
        <begin position="111"/>
        <end position="130"/>
    </location>
</feature>
<keyword evidence="4" id="KW-1185">Reference proteome</keyword>
<gene>
    <name evidence="3" type="ORF">BINO364_LOCUS8702</name>
</gene>
<evidence type="ECO:0000256" key="1">
    <source>
        <dbReference type="SAM" id="MobiDB-lite"/>
    </source>
</evidence>
<sequence length="524" mass="59622">MFLIYFMLFIAVNVTSCVHIPDEIYPKGTSAKSFSRKSLNGNLGDSGPLLKLSPTDTSSDQSKVIKENYFPDVIYPTNILDVAQPFFFRVNAYDEVLGPFSEDVKSSYKSISSNTKKTTSKNRTPNYDDEIQKNVSQSQINYNMDKVVNFEEDIIEISKCNESHEKNVSEVSNEDNYYDMSFIEQEQQMNESVANSNLSFSPSWCTNETVLEVVEEVIENVYNKTTLIDKQECDFISIVDSKECENGMAYLNVDDEDSLKEKNKLKSENSEAKVPIEVKISIEVFRNNPGKQINPIQDIDFVLGPGIIVDDSMNEEKNETLIEKGTILRNIDLIERELKLFENELATINETSFENFNGPPSYSSIESFERENITDDTLFLPIEKLSWTVNDSLIDLLINLPSNISKYNASNYSAPLSEDDSENNATNVYTVPLVIYLKSNTSIDDSNNDTYITNINNSGVQDEDFFLDLIISLDTLCETNTTELQHVKNFTDLYVIDNLRELLSEDNIRNITLYSVNANKDDDY</sequence>
<dbReference type="OrthoDB" id="6916826at2759"/>
<evidence type="ECO:0000313" key="4">
    <source>
        <dbReference type="Proteomes" id="UP000838878"/>
    </source>
</evidence>
<evidence type="ECO:0000313" key="3">
    <source>
        <dbReference type="EMBL" id="CAH0722814.1"/>
    </source>
</evidence>
<evidence type="ECO:0000256" key="2">
    <source>
        <dbReference type="SAM" id="SignalP"/>
    </source>
</evidence>
<dbReference type="AlphaFoldDB" id="A0A8J9Y8C8"/>